<feature type="transmembrane region" description="Helical" evidence="1">
    <location>
        <begin position="300"/>
        <end position="319"/>
    </location>
</feature>
<name>A0A9D2WS24_9FIRM</name>
<feature type="transmembrane region" description="Helical" evidence="1">
    <location>
        <begin position="68"/>
        <end position="87"/>
    </location>
</feature>
<feature type="transmembrane region" description="Helical" evidence="1">
    <location>
        <begin position="222"/>
        <end position="242"/>
    </location>
</feature>
<feature type="transmembrane region" description="Helical" evidence="1">
    <location>
        <begin position="262"/>
        <end position="280"/>
    </location>
</feature>
<dbReference type="EMBL" id="LSRS01000002">
    <property type="protein sequence ID" value="KAF1086058.1"/>
    <property type="molecule type" value="Genomic_DNA"/>
</dbReference>
<comment type="caution">
    <text evidence="2">The sequence shown here is derived from an EMBL/GenBank/DDBJ whole genome shotgun (WGS) entry which is preliminary data.</text>
</comment>
<feature type="transmembrane region" description="Helical" evidence="1">
    <location>
        <begin position="7"/>
        <end position="32"/>
    </location>
</feature>
<feature type="transmembrane region" description="Helical" evidence="1">
    <location>
        <begin position="93"/>
        <end position="113"/>
    </location>
</feature>
<evidence type="ECO:0000313" key="3">
    <source>
        <dbReference type="Proteomes" id="UP000798488"/>
    </source>
</evidence>
<evidence type="ECO:0000256" key="1">
    <source>
        <dbReference type="SAM" id="Phobius"/>
    </source>
</evidence>
<dbReference type="AlphaFoldDB" id="A0A9D2WS24"/>
<feature type="transmembrane region" description="Helical" evidence="1">
    <location>
        <begin position="176"/>
        <end position="192"/>
    </location>
</feature>
<dbReference type="Proteomes" id="UP000798488">
    <property type="component" value="Unassembled WGS sequence"/>
</dbReference>
<reference evidence="2" key="1">
    <citation type="submission" date="2016-02" db="EMBL/GenBank/DDBJ databases">
        <title>Draft Genome Sequence of Sporotomaculum syntrophicum Strain FB, a Syntrophic Benzoate Degrader.</title>
        <authorList>
            <person name="Nobu M.K."/>
            <person name="Narihiro T."/>
            <person name="Qiu Y.-L."/>
            <person name="Ohashi A."/>
            <person name="Liu W.-T."/>
            <person name="Yuji S."/>
        </authorList>
    </citation>
    <scope>NUCLEOTIDE SEQUENCE</scope>
    <source>
        <strain evidence="2">FB</strain>
    </source>
</reference>
<accession>A0A9D2WS24</accession>
<keyword evidence="1" id="KW-1133">Transmembrane helix</keyword>
<feature type="transmembrane region" description="Helical" evidence="1">
    <location>
        <begin position="144"/>
        <end position="164"/>
    </location>
</feature>
<dbReference type="RefSeq" id="WP_161821199.1">
    <property type="nucleotide sequence ID" value="NZ_LSRS01000002.1"/>
</dbReference>
<protein>
    <submittedName>
        <fullName evidence="2">Uncharacterized protein</fullName>
    </submittedName>
</protein>
<proteinExistence type="predicted"/>
<gene>
    <name evidence="2" type="ORF">SPSYN_00796</name>
</gene>
<keyword evidence="1" id="KW-0812">Transmembrane</keyword>
<feature type="transmembrane region" description="Helical" evidence="1">
    <location>
        <begin position="120"/>
        <end position="138"/>
    </location>
</feature>
<feature type="transmembrane region" description="Helical" evidence="1">
    <location>
        <begin position="420"/>
        <end position="438"/>
    </location>
</feature>
<keyword evidence="1" id="KW-0472">Membrane</keyword>
<feature type="transmembrane region" description="Helical" evidence="1">
    <location>
        <begin position="198"/>
        <end position="215"/>
    </location>
</feature>
<dbReference type="OrthoDB" id="9767863at2"/>
<sequence>MFIKSKWLAFGAYVTVFLIILSIYGTIPFLSIPTLGQVVWTSGFAESFVNADWPSIKAVNFGLPDKAAIAFGLAGAFLQSAFIAVFGMHPADAYALGAVVWLALSLWGAIRLCQFLGTSFVQGSFLSLIYLTLPIVWWHDRYSMLSFGFALLPLYLYIAFMVIYRLPEIKIYSKDWWITVCTFAAVFLLSVFMDGYTFVMFFAACGLIWFVAFIRKDVTRKLLVFQSLPVILLSALLSYLLYTLYVGTSEYSPSPMSFFRGWGVDLVMLLIPSQGVGWLWDALGISVPRSSSDFFGDASVWMTTFALPLIIVGVTGYCLARKNRYALPLLLVALIGFYFSLGPSLKVDSVRPVDENGKVLVQGQLMPPEVAIIPTGNAVIYEHVPGFNSMRATYRWSGLMFTALWGLTVLFVISISLTNIGFLISSIIIVFLIVSNLPDVPNRLKQGMNYHSAMHQMDTDFVPLADYLGKGARVLFAPPGNDFIVNYLAATGNYRAFNIGGDKNLEIARKAWPQPIKQMQLFSPGPYFVEELKIILLNDVVDYVVIPYFDMLWGAHAWPPNRNEIISRKEQFSQMVDMFEKDSLFNVKNEKLYTLISLSPDANRQHIQSAIREVSMIYDCQPPQCLNWEAKREDIPTQVGKRVSGAVRSTGQSGFLVFGPYKPMKAGNYMLELRGIIHSTNGRVITDVVGDKGQCTFARFEELDGVNSSNASVLLNKAVVLDKAISDLEVRVWVDELADIELYGYSLRPVD</sequence>
<organism evidence="2 3">
    <name type="scientific">Sporotomaculum syntrophicum</name>
    <dbReference type="NCBI Taxonomy" id="182264"/>
    <lineage>
        <taxon>Bacteria</taxon>
        <taxon>Bacillati</taxon>
        <taxon>Bacillota</taxon>
        <taxon>Clostridia</taxon>
        <taxon>Eubacteriales</taxon>
        <taxon>Desulfallaceae</taxon>
        <taxon>Sporotomaculum</taxon>
    </lineage>
</organism>
<feature type="transmembrane region" description="Helical" evidence="1">
    <location>
        <begin position="325"/>
        <end position="341"/>
    </location>
</feature>
<evidence type="ECO:0000313" key="2">
    <source>
        <dbReference type="EMBL" id="KAF1086058.1"/>
    </source>
</evidence>
<feature type="transmembrane region" description="Helical" evidence="1">
    <location>
        <begin position="396"/>
        <end position="414"/>
    </location>
</feature>
<keyword evidence="3" id="KW-1185">Reference proteome</keyword>